<name>A0A845LGD2_HELGE</name>
<keyword evidence="3 5" id="KW-0067">ATP-binding</keyword>
<dbReference type="CDD" id="cd00009">
    <property type="entry name" value="AAA"/>
    <property type="match status" value="1"/>
</dbReference>
<proteinExistence type="inferred from homology"/>
<accession>A0A845LGD2</accession>
<dbReference type="PANTHER" id="PTHR30050">
    <property type="entry name" value="CHROMOSOMAL REPLICATION INITIATOR PROTEIN DNAA"/>
    <property type="match status" value="1"/>
</dbReference>
<dbReference type="Proteomes" id="UP000471031">
    <property type="component" value="Unassembled WGS sequence"/>
</dbReference>
<dbReference type="Gene3D" id="3.40.50.300">
    <property type="entry name" value="P-loop containing nucleotide triphosphate hydrolases"/>
    <property type="match status" value="1"/>
</dbReference>
<keyword evidence="6" id="KW-1185">Reference proteome</keyword>
<evidence type="ECO:0000313" key="5">
    <source>
        <dbReference type="EMBL" id="MZP43495.1"/>
    </source>
</evidence>
<dbReference type="PIRSF" id="PIRSF003073">
    <property type="entry name" value="DNAC_TnpB_IstB"/>
    <property type="match status" value="1"/>
</dbReference>
<dbReference type="NCBIfam" id="NF038214">
    <property type="entry name" value="IS21_help_AAA"/>
    <property type="match status" value="1"/>
</dbReference>
<evidence type="ECO:0000256" key="3">
    <source>
        <dbReference type="ARBA" id="ARBA00022840"/>
    </source>
</evidence>
<evidence type="ECO:0000256" key="1">
    <source>
        <dbReference type="ARBA" id="ARBA00008059"/>
    </source>
</evidence>
<dbReference type="GO" id="GO:0006260">
    <property type="term" value="P:DNA replication"/>
    <property type="evidence" value="ECO:0007669"/>
    <property type="project" value="TreeGrafter"/>
</dbReference>
<dbReference type="InterPro" id="IPR002611">
    <property type="entry name" value="IstB_ATP-bd"/>
</dbReference>
<dbReference type="GO" id="GO:0005524">
    <property type="term" value="F:ATP binding"/>
    <property type="evidence" value="ECO:0007669"/>
    <property type="project" value="UniProtKB-KW"/>
</dbReference>
<reference evidence="5 6" key="1">
    <citation type="submission" date="2020-01" db="EMBL/GenBank/DDBJ databases">
        <title>Whole genome sequence of Heliobacterium gestii DSM 11169.</title>
        <authorList>
            <person name="Kyndt J.A."/>
            <person name="Meyer T.E."/>
        </authorList>
    </citation>
    <scope>NUCLEOTIDE SEQUENCE [LARGE SCALE GENOMIC DNA]</scope>
    <source>
        <strain evidence="5 6">DSM 11169</strain>
    </source>
</reference>
<dbReference type="InterPro" id="IPR028350">
    <property type="entry name" value="DNAC/IstB-like"/>
</dbReference>
<evidence type="ECO:0000256" key="2">
    <source>
        <dbReference type="ARBA" id="ARBA00022741"/>
    </source>
</evidence>
<dbReference type="SUPFAM" id="SSF52540">
    <property type="entry name" value="P-loop containing nucleoside triphosphate hydrolases"/>
    <property type="match status" value="1"/>
</dbReference>
<dbReference type="AlphaFoldDB" id="A0A845LGD2"/>
<evidence type="ECO:0000313" key="6">
    <source>
        <dbReference type="Proteomes" id="UP000471031"/>
    </source>
</evidence>
<dbReference type="InterPro" id="IPR003593">
    <property type="entry name" value="AAA+_ATPase"/>
</dbReference>
<sequence>MTTTLRLQSCLKRLKLPTVARHAEALAREAEESRQGYLEYLCLLLETEVCQREENQQKARIQQARFPLIKTLDTFDFSAMPSLSKPKILTLAQGEFIDKKENVILIGNSGTGKTHLATAIAHAACRQRKRVRFVHAATLVDELLAAQAEHRLTKVEKQWRQHDLIVIDELGYIPFSKTGAELLFQFCSAFYERASLLVTSNLEFAEWTQIFGNDKLTAAFLDRLTHHAHILLMNGESYRFRQSMKRLESLPNA</sequence>
<keyword evidence="2" id="KW-0547">Nucleotide-binding</keyword>
<dbReference type="PANTHER" id="PTHR30050:SF4">
    <property type="entry name" value="ATP-BINDING PROTEIN RV3427C IN INSERTION SEQUENCE-RELATED"/>
    <property type="match status" value="1"/>
</dbReference>
<dbReference type="Pfam" id="PF01695">
    <property type="entry name" value="IstB_IS21"/>
    <property type="match status" value="1"/>
</dbReference>
<dbReference type="SMART" id="SM00382">
    <property type="entry name" value="AAA"/>
    <property type="match status" value="1"/>
</dbReference>
<dbReference type="InterPro" id="IPR047661">
    <property type="entry name" value="IstB"/>
</dbReference>
<gene>
    <name evidence="5" type="ORF">GTO89_10635</name>
</gene>
<dbReference type="RefSeq" id="WP_161262061.1">
    <property type="nucleotide sequence ID" value="NZ_JAFBDC010000007.1"/>
</dbReference>
<dbReference type="OrthoDB" id="9776217at2"/>
<evidence type="ECO:0000259" key="4">
    <source>
        <dbReference type="SMART" id="SM00382"/>
    </source>
</evidence>
<organism evidence="5 6">
    <name type="scientific">Heliomicrobium gestii</name>
    <name type="common">Heliobacterium gestii</name>
    <dbReference type="NCBI Taxonomy" id="2699"/>
    <lineage>
        <taxon>Bacteria</taxon>
        <taxon>Bacillati</taxon>
        <taxon>Bacillota</taxon>
        <taxon>Clostridia</taxon>
        <taxon>Eubacteriales</taxon>
        <taxon>Heliobacteriaceae</taxon>
        <taxon>Heliomicrobium</taxon>
    </lineage>
</organism>
<dbReference type="EMBL" id="WXEX01000008">
    <property type="protein sequence ID" value="MZP43495.1"/>
    <property type="molecule type" value="Genomic_DNA"/>
</dbReference>
<comment type="caution">
    <text evidence="5">The sequence shown here is derived from an EMBL/GenBank/DDBJ whole genome shotgun (WGS) entry which is preliminary data.</text>
</comment>
<comment type="similarity">
    <text evidence="1">Belongs to the IS21/IS1162 putative ATP-binding protein family.</text>
</comment>
<dbReference type="InterPro" id="IPR027417">
    <property type="entry name" value="P-loop_NTPase"/>
</dbReference>
<feature type="domain" description="AAA+ ATPase" evidence="4">
    <location>
        <begin position="99"/>
        <end position="234"/>
    </location>
</feature>
<protein>
    <submittedName>
        <fullName evidence="5">ATP-binding protein</fullName>
    </submittedName>
</protein>